<comment type="pathway">
    <text evidence="3">Protein modification; protein ubiquitination.</text>
</comment>
<proteinExistence type="predicted"/>
<keyword evidence="15" id="KW-1185">Reference proteome</keyword>
<dbReference type="InterPro" id="IPR013083">
    <property type="entry name" value="Znf_RING/FYVE/PHD"/>
</dbReference>
<reference evidence="16" key="1">
    <citation type="submission" date="2025-08" db="UniProtKB">
        <authorList>
            <consortium name="RefSeq"/>
        </authorList>
    </citation>
    <scope>IDENTIFICATION</scope>
    <source>
        <tissue evidence="16">Muscle</tissue>
    </source>
</reference>
<gene>
    <name evidence="16" type="primary">LOC111088647</name>
</gene>
<evidence type="ECO:0000256" key="11">
    <source>
        <dbReference type="ARBA" id="ARBA00022989"/>
    </source>
</evidence>
<dbReference type="InterPro" id="IPR011016">
    <property type="entry name" value="Znf_RING-CH"/>
</dbReference>
<keyword evidence="11 13" id="KW-1133">Transmembrane helix</keyword>
<dbReference type="PANTHER" id="PTHR13145:SF0">
    <property type="entry name" value="E3 UBIQUITIN-PROTEIN LIGASE MARCHF6"/>
    <property type="match status" value="1"/>
</dbReference>
<evidence type="ECO:0000313" key="16">
    <source>
        <dbReference type="RefSeq" id="XP_022255063.1"/>
    </source>
</evidence>
<feature type="transmembrane region" description="Helical" evidence="13">
    <location>
        <begin position="114"/>
        <end position="140"/>
    </location>
</feature>
<dbReference type="Proteomes" id="UP000694941">
    <property type="component" value="Unplaced"/>
</dbReference>
<dbReference type="SMART" id="SM00744">
    <property type="entry name" value="RINGv"/>
    <property type="match status" value="1"/>
</dbReference>
<evidence type="ECO:0000256" key="7">
    <source>
        <dbReference type="ARBA" id="ARBA00022723"/>
    </source>
</evidence>
<feature type="transmembrane region" description="Helical" evidence="13">
    <location>
        <begin position="160"/>
        <end position="184"/>
    </location>
</feature>
<comment type="subcellular location">
    <subcellularLocation>
        <location evidence="2">Membrane</location>
        <topology evidence="2">Multi-pass membrane protein</topology>
    </subcellularLocation>
</comment>
<keyword evidence="7" id="KW-0479">Metal-binding</keyword>
<dbReference type="CDD" id="cd16702">
    <property type="entry name" value="RING_CH-C4HC3_MARCH6"/>
    <property type="match status" value="1"/>
</dbReference>
<keyword evidence="12 13" id="KW-0472">Membrane</keyword>
<dbReference type="PANTHER" id="PTHR13145">
    <property type="entry name" value="SSM4 PROTEIN"/>
    <property type="match status" value="1"/>
</dbReference>
<evidence type="ECO:0000256" key="8">
    <source>
        <dbReference type="ARBA" id="ARBA00022771"/>
    </source>
</evidence>
<protein>
    <recommendedName>
        <fullName evidence="4">RING-type E3 ubiquitin transferase</fullName>
        <ecNumber evidence="4">2.3.2.27</ecNumber>
    </recommendedName>
</protein>
<comment type="catalytic activity">
    <reaction evidence="1">
        <text>S-ubiquitinyl-[E2 ubiquitin-conjugating enzyme]-L-cysteine + [acceptor protein]-L-lysine = [E2 ubiquitin-conjugating enzyme]-L-cysteine + N(6)-ubiquitinyl-[acceptor protein]-L-lysine.</text>
        <dbReference type="EC" id="2.3.2.27"/>
    </reaction>
</comment>
<evidence type="ECO:0000256" key="6">
    <source>
        <dbReference type="ARBA" id="ARBA00022692"/>
    </source>
</evidence>
<evidence type="ECO:0000256" key="10">
    <source>
        <dbReference type="ARBA" id="ARBA00022833"/>
    </source>
</evidence>
<dbReference type="EC" id="2.3.2.27" evidence="4"/>
<evidence type="ECO:0000256" key="13">
    <source>
        <dbReference type="SAM" id="Phobius"/>
    </source>
</evidence>
<dbReference type="PROSITE" id="PS51292">
    <property type="entry name" value="ZF_RING_CH"/>
    <property type="match status" value="1"/>
</dbReference>
<dbReference type="GeneID" id="111088647"/>
<evidence type="ECO:0000256" key="5">
    <source>
        <dbReference type="ARBA" id="ARBA00022679"/>
    </source>
</evidence>
<evidence type="ECO:0000256" key="2">
    <source>
        <dbReference type="ARBA" id="ARBA00004141"/>
    </source>
</evidence>
<dbReference type="SUPFAM" id="SSF57850">
    <property type="entry name" value="RING/U-box"/>
    <property type="match status" value="1"/>
</dbReference>
<keyword evidence="9" id="KW-0833">Ubl conjugation pathway</keyword>
<name>A0ABM1TGQ7_LIMPO</name>
<feature type="domain" description="RING-CH-type" evidence="14">
    <location>
        <begin position="22"/>
        <end position="83"/>
    </location>
</feature>
<organism evidence="15 16">
    <name type="scientific">Limulus polyphemus</name>
    <name type="common">Atlantic horseshoe crab</name>
    <dbReference type="NCBI Taxonomy" id="6850"/>
    <lineage>
        <taxon>Eukaryota</taxon>
        <taxon>Metazoa</taxon>
        <taxon>Ecdysozoa</taxon>
        <taxon>Arthropoda</taxon>
        <taxon>Chelicerata</taxon>
        <taxon>Merostomata</taxon>
        <taxon>Xiphosura</taxon>
        <taxon>Limulidae</taxon>
        <taxon>Limulus</taxon>
    </lineage>
</organism>
<keyword evidence="10" id="KW-0862">Zinc</keyword>
<dbReference type="Gene3D" id="3.30.40.10">
    <property type="entry name" value="Zinc/RING finger domain, C3HC4 (zinc finger)"/>
    <property type="match status" value="1"/>
</dbReference>
<keyword evidence="8" id="KW-0863">Zinc-finger</keyword>
<evidence type="ECO:0000259" key="14">
    <source>
        <dbReference type="PROSITE" id="PS51292"/>
    </source>
</evidence>
<evidence type="ECO:0000256" key="1">
    <source>
        <dbReference type="ARBA" id="ARBA00000900"/>
    </source>
</evidence>
<sequence>MENFESFQENENMKAYSSGRENCVNETDMCRICRSQGMPGSPLYYPCACTGSMKYVHEECLMQWLKYSKNEFCEVCTHHFSFIPVYSTDVSRSNSLKDVLLVITWGIFKILKRYVWYGFILGLWLGVLPLITARIFTFLFSGSFGSLLKLPLFLVKTENLLTDILFGWCIVLCALLVFFGLLWLHDEIDLHGGPYWLKQQQGRMLQVMDLEDVIETEEVDETLFEHYNENG</sequence>
<keyword evidence="5" id="KW-0808">Transferase</keyword>
<evidence type="ECO:0000256" key="4">
    <source>
        <dbReference type="ARBA" id="ARBA00012483"/>
    </source>
</evidence>
<dbReference type="Pfam" id="PF12906">
    <property type="entry name" value="RINGv"/>
    <property type="match status" value="1"/>
</dbReference>
<evidence type="ECO:0000256" key="9">
    <source>
        <dbReference type="ARBA" id="ARBA00022786"/>
    </source>
</evidence>
<evidence type="ECO:0000256" key="3">
    <source>
        <dbReference type="ARBA" id="ARBA00004906"/>
    </source>
</evidence>
<evidence type="ECO:0000256" key="12">
    <source>
        <dbReference type="ARBA" id="ARBA00023136"/>
    </source>
</evidence>
<dbReference type="RefSeq" id="XP_022255063.1">
    <property type="nucleotide sequence ID" value="XM_022399355.1"/>
</dbReference>
<feature type="non-terminal residue" evidence="16">
    <location>
        <position position="231"/>
    </location>
</feature>
<evidence type="ECO:0000313" key="15">
    <source>
        <dbReference type="Proteomes" id="UP000694941"/>
    </source>
</evidence>
<accession>A0ABM1TGQ7</accession>
<keyword evidence="6 13" id="KW-0812">Transmembrane</keyword>